<dbReference type="PROSITE" id="PS51729">
    <property type="entry name" value="GNAT_YJDJ"/>
    <property type="match status" value="1"/>
</dbReference>
<dbReference type="SUPFAM" id="SSF55729">
    <property type="entry name" value="Acyl-CoA N-acyltransferases (Nat)"/>
    <property type="match status" value="1"/>
</dbReference>
<feature type="domain" description="N-acetyltransferase" evidence="2">
    <location>
        <begin position="150"/>
        <end position="236"/>
    </location>
</feature>
<accession>A0A2L0UH13</accession>
<dbReference type="EMBL" id="CP024915">
    <property type="protein sequence ID" value="AUZ88517.1"/>
    <property type="molecule type" value="Genomic_DNA"/>
</dbReference>
<dbReference type="Proteomes" id="UP000239187">
    <property type="component" value="Chromosome"/>
</dbReference>
<protein>
    <recommendedName>
        <fullName evidence="2">N-acetyltransferase domain-containing protein</fullName>
    </recommendedName>
</protein>
<dbReference type="Gene3D" id="3.40.630.30">
    <property type="match status" value="1"/>
</dbReference>
<feature type="region of interest" description="Disordered" evidence="1">
    <location>
        <begin position="1"/>
        <end position="37"/>
    </location>
</feature>
<dbReference type="AlphaFoldDB" id="A0A2L0UH13"/>
<reference evidence="3 4" key="1">
    <citation type="submission" date="2017-11" db="EMBL/GenBank/DDBJ databases">
        <title>Draft genome of Arthrobacter agilis strain UMCV2, a plant growth-promoting rhizobacterium and biocontrol capacity of phytopathogenic fungi.</title>
        <authorList>
            <person name="Martinez-Camara R."/>
            <person name="Santoyo G."/>
            <person name="Moreno-Hagelsieb G."/>
            <person name="Valencia-Cantero E."/>
        </authorList>
    </citation>
    <scope>NUCLEOTIDE SEQUENCE [LARGE SCALE GENOMIC DNA]</scope>
    <source>
        <strain evidence="3 4">UMCV2</strain>
    </source>
</reference>
<dbReference type="InterPro" id="IPR016181">
    <property type="entry name" value="Acyl_CoA_acyltransferase"/>
</dbReference>
<organism evidence="3 4">
    <name type="scientific">Arthrobacter agilis</name>
    <dbReference type="NCBI Taxonomy" id="37921"/>
    <lineage>
        <taxon>Bacteria</taxon>
        <taxon>Bacillati</taxon>
        <taxon>Actinomycetota</taxon>
        <taxon>Actinomycetes</taxon>
        <taxon>Micrococcales</taxon>
        <taxon>Micrococcaceae</taxon>
        <taxon>Arthrobacter</taxon>
    </lineage>
</organism>
<sequence>MHSFDSEVPHTSLGLAPDTSAGGTTGTGSETPEPASAAEEVIGAVVAMSVAAAALTDAGDTTPRASLSEEETTDWAIFPEESSTGVPLDLQRATNRDLRRWSIRLFKVIDLDFPPYGAVADYERISDELKRRRDAATGGRKSVNFREKFCDNARGHRFELFRDGVLTGYVAYTMRAGIIRLHRTVVLDAFDREQVEGTLMRNVVLAAHKRRLAAVPYCPIAQGFFRQNPQYRQLTHQ</sequence>
<gene>
    <name evidence="3" type="ORF">CVO76_13385</name>
</gene>
<name>A0A2L0UH13_9MICC</name>
<evidence type="ECO:0000313" key="4">
    <source>
        <dbReference type="Proteomes" id="UP000239187"/>
    </source>
</evidence>
<evidence type="ECO:0000313" key="3">
    <source>
        <dbReference type="EMBL" id="AUZ88517.1"/>
    </source>
</evidence>
<dbReference type="Pfam" id="PF14542">
    <property type="entry name" value="Acetyltransf_CG"/>
    <property type="match status" value="1"/>
</dbReference>
<dbReference type="InterPro" id="IPR031165">
    <property type="entry name" value="GNAT_YJDJ"/>
</dbReference>
<evidence type="ECO:0000259" key="2">
    <source>
        <dbReference type="PROSITE" id="PS51729"/>
    </source>
</evidence>
<evidence type="ECO:0000256" key="1">
    <source>
        <dbReference type="SAM" id="MobiDB-lite"/>
    </source>
</evidence>
<proteinExistence type="predicted"/>
<feature type="compositionally biased region" description="Low complexity" evidence="1">
    <location>
        <begin position="19"/>
        <end position="37"/>
    </location>
</feature>